<comment type="caution">
    <text evidence="2">The sequence shown here is derived from an EMBL/GenBank/DDBJ whole genome shotgun (WGS) entry which is preliminary data.</text>
</comment>
<dbReference type="EMBL" id="BAABAS010000026">
    <property type="protein sequence ID" value="GAA4240787.1"/>
    <property type="molecule type" value="Genomic_DNA"/>
</dbReference>
<proteinExistence type="predicted"/>
<dbReference type="RefSeq" id="WP_344905471.1">
    <property type="nucleotide sequence ID" value="NZ_BAABAS010000026.1"/>
</dbReference>
<organism evidence="2 3">
    <name type="scientific">Actinomadura meridiana</name>
    <dbReference type="NCBI Taxonomy" id="559626"/>
    <lineage>
        <taxon>Bacteria</taxon>
        <taxon>Bacillati</taxon>
        <taxon>Actinomycetota</taxon>
        <taxon>Actinomycetes</taxon>
        <taxon>Streptosporangiales</taxon>
        <taxon>Thermomonosporaceae</taxon>
        <taxon>Actinomadura</taxon>
    </lineage>
</organism>
<accession>A0ABP8CLE7</accession>
<dbReference type="Proteomes" id="UP001501710">
    <property type="component" value="Unassembled WGS sequence"/>
</dbReference>
<gene>
    <name evidence="2" type="ORF">GCM10022254_66880</name>
</gene>
<evidence type="ECO:0000313" key="2">
    <source>
        <dbReference type="EMBL" id="GAA4240787.1"/>
    </source>
</evidence>
<protein>
    <submittedName>
        <fullName evidence="2">Uncharacterized protein</fullName>
    </submittedName>
</protein>
<sequence>MHQVAGAGVELPDHLACGRDPSQYVDNQGATETTPLDSHLDAKAGEYDGWLVTSADP</sequence>
<name>A0ABP8CLE7_9ACTN</name>
<evidence type="ECO:0000313" key="3">
    <source>
        <dbReference type="Proteomes" id="UP001501710"/>
    </source>
</evidence>
<feature type="region of interest" description="Disordered" evidence="1">
    <location>
        <begin position="1"/>
        <end position="57"/>
    </location>
</feature>
<keyword evidence="3" id="KW-1185">Reference proteome</keyword>
<reference evidence="3" key="1">
    <citation type="journal article" date="2019" name="Int. J. Syst. Evol. Microbiol.">
        <title>The Global Catalogue of Microorganisms (GCM) 10K type strain sequencing project: providing services to taxonomists for standard genome sequencing and annotation.</title>
        <authorList>
            <consortium name="The Broad Institute Genomics Platform"/>
            <consortium name="The Broad Institute Genome Sequencing Center for Infectious Disease"/>
            <person name="Wu L."/>
            <person name="Ma J."/>
        </authorList>
    </citation>
    <scope>NUCLEOTIDE SEQUENCE [LARGE SCALE GENOMIC DNA]</scope>
    <source>
        <strain evidence="3">JCM 17440</strain>
    </source>
</reference>
<feature type="compositionally biased region" description="Polar residues" evidence="1">
    <location>
        <begin position="24"/>
        <end position="36"/>
    </location>
</feature>
<evidence type="ECO:0000256" key="1">
    <source>
        <dbReference type="SAM" id="MobiDB-lite"/>
    </source>
</evidence>